<dbReference type="AlphaFoldDB" id="A0A3N4JXJ2"/>
<evidence type="ECO:0000256" key="1">
    <source>
        <dbReference type="SAM" id="Phobius"/>
    </source>
</evidence>
<evidence type="ECO:0000313" key="2">
    <source>
        <dbReference type="EMBL" id="RPB01552.1"/>
    </source>
</evidence>
<sequence>MFTARTSLTDLLIRDLESALAADAEVLAVGALVVFAALTSVWVCVQGVVDFWGVCGVCGVCGVPIPEKEEEVEKEDEKEEEAAEEVSEVEGMPLVFLSGFW</sequence>
<keyword evidence="1" id="KW-1133">Transmembrane helix</keyword>
<accession>A0A3N4JXJ2</accession>
<organism evidence="2 3">
    <name type="scientific">Choiromyces venosus 120613-1</name>
    <dbReference type="NCBI Taxonomy" id="1336337"/>
    <lineage>
        <taxon>Eukaryota</taxon>
        <taxon>Fungi</taxon>
        <taxon>Dikarya</taxon>
        <taxon>Ascomycota</taxon>
        <taxon>Pezizomycotina</taxon>
        <taxon>Pezizomycetes</taxon>
        <taxon>Pezizales</taxon>
        <taxon>Tuberaceae</taxon>
        <taxon>Choiromyces</taxon>
    </lineage>
</organism>
<name>A0A3N4JXJ2_9PEZI</name>
<protein>
    <submittedName>
        <fullName evidence="2">Uncharacterized protein</fullName>
    </submittedName>
</protein>
<evidence type="ECO:0000313" key="3">
    <source>
        <dbReference type="Proteomes" id="UP000276215"/>
    </source>
</evidence>
<dbReference type="EMBL" id="ML120372">
    <property type="protein sequence ID" value="RPB01552.1"/>
    <property type="molecule type" value="Genomic_DNA"/>
</dbReference>
<feature type="transmembrane region" description="Helical" evidence="1">
    <location>
        <begin position="26"/>
        <end position="45"/>
    </location>
</feature>
<reference evidence="2 3" key="1">
    <citation type="journal article" date="2018" name="Nat. Ecol. Evol.">
        <title>Pezizomycetes genomes reveal the molecular basis of ectomycorrhizal truffle lifestyle.</title>
        <authorList>
            <person name="Murat C."/>
            <person name="Payen T."/>
            <person name="Noel B."/>
            <person name="Kuo A."/>
            <person name="Morin E."/>
            <person name="Chen J."/>
            <person name="Kohler A."/>
            <person name="Krizsan K."/>
            <person name="Balestrini R."/>
            <person name="Da Silva C."/>
            <person name="Montanini B."/>
            <person name="Hainaut M."/>
            <person name="Levati E."/>
            <person name="Barry K.W."/>
            <person name="Belfiori B."/>
            <person name="Cichocki N."/>
            <person name="Clum A."/>
            <person name="Dockter R.B."/>
            <person name="Fauchery L."/>
            <person name="Guy J."/>
            <person name="Iotti M."/>
            <person name="Le Tacon F."/>
            <person name="Lindquist E.A."/>
            <person name="Lipzen A."/>
            <person name="Malagnac F."/>
            <person name="Mello A."/>
            <person name="Molinier V."/>
            <person name="Miyauchi S."/>
            <person name="Poulain J."/>
            <person name="Riccioni C."/>
            <person name="Rubini A."/>
            <person name="Sitrit Y."/>
            <person name="Splivallo R."/>
            <person name="Traeger S."/>
            <person name="Wang M."/>
            <person name="Zifcakova L."/>
            <person name="Wipf D."/>
            <person name="Zambonelli A."/>
            <person name="Paolocci F."/>
            <person name="Nowrousian M."/>
            <person name="Ottonello S."/>
            <person name="Baldrian P."/>
            <person name="Spatafora J.W."/>
            <person name="Henrissat B."/>
            <person name="Nagy L.G."/>
            <person name="Aury J.M."/>
            <person name="Wincker P."/>
            <person name="Grigoriev I.V."/>
            <person name="Bonfante P."/>
            <person name="Martin F.M."/>
        </authorList>
    </citation>
    <scope>NUCLEOTIDE SEQUENCE [LARGE SCALE GENOMIC DNA]</scope>
    <source>
        <strain evidence="2 3">120613-1</strain>
    </source>
</reference>
<gene>
    <name evidence="2" type="ORF">L873DRAFT_1788220</name>
</gene>
<proteinExistence type="predicted"/>
<keyword evidence="1" id="KW-0812">Transmembrane</keyword>
<keyword evidence="1" id="KW-0472">Membrane</keyword>
<keyword evidence="3" id="KW-1185">Reference proteome</keyword>
<dbReference type="Proteomes" id="UP000276215">
    <property type="component" value="Unassembled WGS sequence"/>
</dbReference>